<proteinExistence type="predicted"/>
<dbReference type="Gene3D" id="1.20.140.30">
    <property type="entry name" value="MOB kinase activator"/>
    <property type="match status" value="1"/>
</dbReference>
<evidence type="ECO:0000313" key="1">
    <source>
        <dbReference type="EMBL" id="CAK0840524.1"/>
    </source>
</evidence>
<feature type="non-terminal residue" evidence="1">
    <location>
        <position position="1"/>
    </location>
</feature>
<gene>
    <name evidence="1" type="ORF">PCOR1329_LOCUS35951</name>
</gene>
<dbReference type="InterPro" id="IPR005301">
    <property type="entry name" value="MOB_kinase_act_fam"/>
</dbReference>
<sequence>RWSPRPPSESHGPLAIPEYIQDLLRRDPSDAERLYELPSEDVDPLLWQYEHLRQFVIEFNALVVALGDDCTPETCPKMMASNKWQYRCAAHSEPQDCAAIDYMLHTIDGSTALLTNVRHFPSRSHVPPGCAEYFQTMARRLYRIFAHVYYHHREIFDETEAERHLFARFSHFVLKYKLMSSSMLLVPQEACQPCS</sequence>
<comment type="caution">
    <text evidence="1">The sequence shown here is derived from an EMBL/GenBank/DDBJ whole genome shotgun (WGS) entry which is preliminary data.</text>
</comment>
<protein>
    <submittedName>
        <fullName evidence="1">Uncharacterized protein</fullName>
    </submittedName>
</protein>
<dbReference type="SUPFAM" id="SSF101152">
    <property type="entry name" value="Mob1/phocein"/>
    <property type="match status" value="1"/>
</dbReference>
<dbReference type="SMART" id="SM01388">
    <property type="entry name" value="Mob1_phocein"/>
    <property type="match status" value="1"/>
</dbReference>
<name>A0ABN9T697_9DINO</name>
<reference evidence="1" key="1">
    <citation type="submission" date="2023-10" db="EMBL/GenBank/DDBJ databases">
        <authorList>
            <person name="Chen Y."/>
            <person name="Shah S."/>
            <person name="Dougan E. K."/>
            <person name="Thang M."/>
            <person name="Chan C."/>
        </authorList>
    </citation>
    <scope>NUCLEOTIDE SEQUENCE [LARGE SCALE GENOMIC DNA]</scope>
</reference>
<evidence type="ECO:0000313" key="2">
    <source>
        <dbReference type="Proteomes" id="UP001189429"/>
    </source>
</evidence>
<accession>A0ABN9T697</accession>
<dbReference type="PANTHER" id="PTHR22599">
    <property type="entry name" value="MPS ONE BINDER KINASE ACTIVATOR-LIKE MOB"/>
    <property type="match status" value="1"/>
</dbReference>
<organism evidence="1 2">
    <name type="scientific">Prorocentrum cordatum</name>
    <dbReference type="NCBI Taxonomy" id="2364126"/>
    <lineage>
        <taxon>Eukaryota</taxon>
        <taxon>Sar</taxon>
        <taxon>Alveolata</taxon>
        <taxon>Dinophyceae</taxon>
        <taxon>Prorocentrales</taxon>
        <taxon>Prorocentraceae</taxon>
        <taxon>Prorocentrum</taxon>
    </lineage>
</organism>
<dbReference type="Proteomes" id="UP001189429">
    <property type="component" value="Unassembled WGS sequence"/>
</dbReference>
<dbReference type="InterPro" id="IPR036703">
    <property type="entry name" value="MOB_kinase_act_sf"/>
</dbReference>
<dbReference type="EMBL" id="CAUYUJ010014387">
    <property type="protein sequence ID" value="CAK0840524.1"/>
    <property type="molecule type" value="Genomic_DNA"/>
</dbReference>
<keyword evidence="2" id="KW-1185">Reference proteome</keyword>
<dbReference type="Pfam" id="PF03637">
    <property type="entry name" value="Mob1_phocein"/>
    <property type="match status" value="1"/>
</dbReference>